<evidence type="ECO:0000256" key="1">
    <source>
        <dbReference type="SAM" id="MobiDB-lite"/>
    </source>
</evidence>
<protein>
    <recommendedName>
        <fullName evidence="5">Secreted protein</fullName>
    </recommendedName>
</protein>
<feature type="compositionally biased region" description="Polar residues" evidence="1">
    <location>
        <begin position="423"/>
        <end position="432"/>
    </location>
</feature>
<dbReference type="EnsemblMetazoa" id="AALFPA23_006821.R8969">
    <property type="protein sequence ID" value="AALFPA23_006821.P8969"/>
    <property type="gene ID" value="AALFPA23_006821"/>
</dbReference>
<evidence type="ECO:0000313" key="4">
    <source>
        <dbReference type="Proteomes" id="UP000069940"/>
    </source>
</evidence>
<reference evidence="4" key="1">
    <citation type="journal article" date="2015" name="Proc. Natl. Acad. Sci. U.S.A.">
        <title>Genome sequence of the Asian Tiger mosquito, Aedes albopictus, reveals insights into its biology, genetics, and evolution.</title>
        <authorList>
            <person name="Chen X.G."/>
            <person name="Jiang X."/>
            <person name="Gu J."/>
            <person name="Xu M."/>
            <person name="Wu Y."/>
            <person name="Deng Y."/>
            <person name="Zhang C."/>
            <person name="Bonizzoni M."/>
            <person name="Dermauw W."/>
            <person name="Vontas J."/>
            <person name="Armbruster P."/>
            <person name="Huang X."/>
            <person name="Yang Y."/>
            <person name="Zhang H."/>
            <person name="He W."/>
            <person name="Peng H."/>
            <person name="Liu Y."/>
            <person name="Wu K."/>
            <person name="Chen J."/>
            <person name="Lirakis M."/>
            <person name="Topalis P."/>
            <person name="Van Leeuwen T."/>
            <person name="Hall A.B."/>
            <person name="Jiang X."/>
            <person name="Thorpe C."/>
            <person name="Mueller R.L."/>
            <person name="Sun C."/>
            <person name="Waterhouse R.M."/>
            <person name="Yan G."/>
            <person name="Tu Z.J."/>
            <person name="Fang X."/>
            <person name="James A.A."/>
        </authorList>
    </citation>
    <scope>NUCLEOTIDE SEQUENCE [LARGE SCALE GENOMIC DNA]</scope>
    <source>
        <strain evidence="4">Foshan</strain>
    </source>
</reference>
<reference evidence="3" key="2">
    <citation type="submission" date="2025-05" db="UniProtKB">
        <authorList>
            <consortium name="EnsemblMetazoa"/>
        </authorList>
    </citation>
    <scope>IDENTIFICATION</scope>
    <source>
        <strain evidence="3">Foshan</strain>
    </source>
</reference>
<dbReference type="GeneID" id="115254619"/>
<dbReference type="RefSeq" id="XP_062716199.1">
    <property type="nucleotide sequence ID" value="XM_062860215.1"/>
</dbReference>
<feature type="signal peptide" evidence="2">
    <location>
        <begin position="1"/>
        <end position="19"/>
    </location>
</feature>
<sequence length="671" mass="76477">MAVLGLWILLSLTIKCSIGYVINQPPAEFYSYQEQPYDYQWQPLPYGTLDYPPTYYNTYHYYYPSTYNYPEYYKPYPETPMPIYYGSYYYNYPSAYEVPVTQKPYSPKSDPKQCPSYDEGQKLLQVYRLIREIELCRSPPKKYKKMTSLDKLVQKLTKQPLEHLLVEVVCHVKGYEKVADLDHCYPEHHHLVNDNAQLLVAIQKALNALDLDDYYHDHHDRDRHYHHGCCDHHKELCVELRYLRNQANELTEAQIKKEMVKGIKATVKQAFDTDILEDLDEALESRLLDLETLDVDVPLIESLPEPPVTPQARNQEFDQELLEQLSELIALEQYLQQNVAFEPHLEKSQDESVYLPSTAYPSMSTTRRPPTTTTEEPKASWIGSRLGSLLGETHLLPGYKTINVDEPAVLLGQPVTIEKVNVEKSNQGSTAPESEAEKPSSGLAATLSAPLWLTKNTQQEKVENKESGPSFLNKLEEMLLKTPEHRQETEDATEGLEEEAREVPFELERSILPQHVLTISISANGPTRFDLLKVHGPTPALAFIDKETPVLPGHTSSAESRNQQSARQVVKQEVIKVLSLLEEAFPELEGHVSDPDVDQLVGGLRDVEAGIKWTEMLSAVQKMIARKKLSSGEQILDVLEHWKEDEEGRLNTGYFDRTYGGVTTTSAQAVP</sequence>
<feature type="compositionally biased region" description="Low complexity" evidence="1">
    <location>
        <begin position="365"/>
        <end position="374"/>
    </location>
</feature>
<feature type="region of interest" description="Disordered" evidence="1">
    <location>
        <begin position="346"/>
        <end position="378"/>
    </location>
</feature>
<evidence type="ECO:0000256" key="2">
    <source>
        <dbReference type="SAM" id="SignalP"/>
    </source>
</evidence>
<organism evidence="3 4">
    <name type="scientific">Aedes albopictus</name>
    <name type="common">Asian tiger mosquito</name>
    <name type="synonym">Stegomyia albopicta</name>
    <dbReference type="NCBI Taxonomy" id="7160"/>
    <lineage>
        <taxon>Eukaryota</taxon>
        <taxon>Metazoa</taxon>
        <taxon>Ecdysozoa</taxon>
        <taxon>Arthropoda</taxon>
        <taxon>Hexapoda</taxon>
        <taxon>Insecta</taxon>
        <taxon>Pterygota</taxon>
        <taxon>Neoptera</taxon>
        <taxon>Endopterygota</taxon>
        <taxon>Diptera</taxon>
        <taxon>Nematocera</taxon>
        <taxon>Culicoidea</taxon>
        <taxon>Culicidae</taxon>
        <taxon>Culicinae</taxon>
        <taxon>Aedini</taxon>
        <taxon>Aedes</taxon>
        <taxon>Stegomyia</taxon>
    </lineage>
</organism>
<proteinExistence type="predicted"/>
<keyword evidence="2" id="KW-0732">Signal</keyword>
<name>A0ABM1Y8P4_AEDAL</name>
<evidence type="ECO:0000313" key="3">
    <source>
        <dbReference type="EnsemblMetazoa" id="AALFPA23_006821.P8969"/>
    </source>
</evidence>
<evidence type="ECO:0008006" key="5">
    <source>
        <dbReference type="Google" id="ProtNLM"/>
    </source>
</evidence>
<feature type="chain" id="PRO_5047119635" description="Secreted protein" evidence="2">
    <location>
        <begin position="20"/>
        <end position="671"/>
    </location>
</feature>
<dbReference type="Proteomes" id="UP000069940">
    <property type="component" value="Unassembled WGS sequence"/>
</dbReference>
<feature type="region of interest" description="Disordered" evidence="1">
    <location>
        <begin position="423"/>
        <end position="443"/>
    </location>
</feature>
<keyword evidence="4" id="KW-1185">Reference proteome</keyword>
<accession>A0ABM1Y8P4</accession>